<dbReference type="EMBL" id="JACMSC010000005">
    <property type="protein sequence ID" value="KAG6520866.1"/>
    <property type="molecule type" value="Genomic_DNA"/>
</dbReference>
<reference evidence="2 3" key="1">
    <citation type="submission" date="2020-08" db="EMBL/GenBank/DDBJ databases">
        <title>Plant Genome Project.</title>
        <authorList>
            <person name="Zhang R.-G."/>
        </authorList>
    </citation>
    <scope>NUCLEOTIDE SEQUENCE [LARGE SCALE GENOMIC DNA]</scope>
    <source>
        <tissue evidence="2">Rhizome</tissue>
    </source>
</reference>
<feature type="compositionally biased region" description="Basic and acidic residues" evidence="1">
    <location>
        <begin position="103"/>
        <end position="113"/>
    </location>
</feature>
<keyword evidence="3" id="KW-1185">Reference proteome</keyword>
<gene>
    <name evidence="2" type="ORF">ZIOFF_017928</name>
</gene>
<dbReference type="Proteomes" id="UP000734854">
    <property type="component" value="Unassembled WGS sequence"/>
</dbReference>
<proteinExistence type="predicted"/>
<evidence type="ECO:0000313" key="3">
    <source>
        <dbReference type="Proteomes" id="UP000734854"/>
    </source>
</evidence>
<organism evidence="2 3">
    <name type="scientific">Zingiber officinale</name>
    <name type="common">Ginger</name>
    <name type="synonym">Amomum zingiber</name>
    <dbReference type="NCBI Taxonomy" id="94328"/>
    <lineage>
        <taxon>Eukaryota</taxon>
        <taxon>Viridiplantae</taxon>
        <taxon>Streptophyta</taxon>
        <taxon>Embryophyta</taxon>
        <taxon>Tracheophyta</taxon>
        <taxon>Spermatophyta</taxon>
        <taxon>Magnoliopsida</taxon>
        <taxon>Liliopsida</taxon>
        <taxon>Zingiberales</taxon>
        <taxon>Zingiberaceae</taxon>
        <taxon>Zingiber</taxon>
    </lineage>
</organism>
<comment type="caution">
    <text evidence="2">The sequence shown here is derived from an EMBL/GenBank/DDBJ whole genome shotgun (WGS) entry which is preliminary data.</text>
</comment>
<feature type="region of interest" description="Disordered" evidence="1">
    <location>
        <begin position="87"/>
        <end position="113"/>
    </location>
</feature>
<protein>
    <submittedName>
        <fullName evidence="2">Uncharacterized protein</fullName>
    </submittedName>
</protein>
<accession>A0A8J5HVP0</accession>
<evidence type="ECO:0000313" key="2">
    <source>
        <dbReference type="EMBL" id="KAG6520866.1"/>
    </source>
</evidence>
<dbReference type="AlphaFoldDB" id="A0A8J5HVP0"/>
<sequence>MKEVACVVSGEVNDLADRVGSVVDVTCGVYVDQIKNPPGGLSFTSTSPTNDDITSLSAATAFFTASANACASRIVWQYKIINQRAESKVHAEGSHSTKHTKPGSREIEGLKHRHQVEEERMVTKKRVVMEACGVLHGGKSVNGSLAIEEEEKRVVTTGPNPLHN</sequence>
<evidence type="ECO:0000256" key="1">
    <source>
        <dbReference type="SAM" id="MobiDB-lite"/>
    </source>
</evidence>
<name>A0A8J5HVP0_ZINOF</name>